<evidence type="ECO:0000313" key="3">
    <source>
        <dbReference type="EMBL" id="ERG64525.1"/>
    </source>
</evidence>
<name>U1MV39_9MICO</name>
<feature type="compositionally biased region" description="Basic and acidic residues" evidence="1">
    <location>
        <begin position="202"/>
        <end position="217"/>
    </location>
</feature>
<dbReference type="EMBL" id="ASHR01000021">
    <property type="protein sequence ID" value="ERG64525.1"/>
    <property type="molecule type" value="Genomic_DNA"/>
</dbReference>
<dbReference type="AlphaFoldDB" id="U1MV39"/>
<dbReference type="Pfam" id="PF10708">
    <property type="entry name" value="DUF2510"/>
    <property type="match status" value="1"/>
</dbReference>
<feature type="compositionally biased region" description="Low complexity" evidence="1">
    <location>
        <begin position="123"/>
        <end position="143"/>
    </location>
</feature>
<organism evidence="3 4">
    <name type="scientific">Agrococcus pavilionensis RW1</name>
    <dbReference type="NCBI Taxonomy" id="1330458"/>
    <lineage>
        <taxon>Bacteria</taxon>
        <taxon>Bacillati</taxon>
        <taxon>Actinomycetota</taxon>
        <taxon>Actinomycetes</taxon>
        <taxon>Micrococcales</taxon>
        <taxon>Microbacteriaceae</taxon>
        <taxon>Agrococcus</taxon>
    </lineage>
</organism>
<feature type="compositionally biased region" description="Pro residues" evidence="1">
    <location>
        <begin position="186"/>
        <end position="196"/>
    </location>
</feature>
<protein>
    <recommendedName>
        <fullName evidence="2">DUF2510 domain-containing protein</fullName>
    </recommendedName>
</protein>
<comment type="caution">
    <text evidence="3">The sequence shown here is derived from an EMBL/GenBank/DDBJ whole genome shotgun (WGS) entry which is preliminary data.</text>
</comment>
<sequence>MPSFLIVHSAVADGRMDAFLHPPVLDIGGLRAPLDWGDITMHVPAGDLPVTISVTRADGVIEGARITVRTPAGTGTRLTFVPPAQPGAHAQLRIEGQWPADSSMHYYAARDGRVLMSVAPRAATPSTPVAPAPSSASGFHPPTSSSPPVGPAPGSTGSVPAQPTHFGQEQGAIVQPTVASHQSPVAPQPAASPPPSFGQRPPAERDVYGRELPDREPPPIPTPADFDRLEREAHEAQVRAYEAWQAEQRAMSAPAGPAPHDGAPQPVGLAPVAPDRVPPDWYADPFHRADARWFDGRQWTSSVMRGGVRAHDQLG</sequence>
<feature type="compositionally biased region" description="Low complexity" evidence="1">
    <location>
        <begin position="152"/>
        <end position="161"/>
    </location>
</feature>
<keyword evidence="4" id="KW-1185">Reference proteome</keyword>
<dbReference type="InterPro" id="IPR018929">
    <property type="entry name" value="DUF2510"/>
</dbReference>
<feature type="domain" description="DUF2510" evidence="2">
    <location>
        <begin position="281"/>
        <end position="305"/>
    </location>
</feature>
<evidence type="ECO:0000259" key="2">
    <source>
        <dbReference type="Pfam" id="PF10708"/>
    </source>
</evidence>
<dbReference type="RefSeq" id="WP_021010414.1">
    <property type="nucleotide sequence ID" value="NZ_ASHR01000021.1"/>
</dbReference>
<proteinExistence type="predicted"/>
<evidence type="ECO:0000256" key="1">
    <source>
        <dbReference type="SAM" id="MobiDB-lite"/>
    </source>
</evidence>
<feature type="region of interest" description="Disordered" evidence="1">
    <location>
        <begin position="123"/>
        <end position="164"/>
    </location>
</feature>
<dbReference type="OrthoDB" id="9811665at2"/>
<dbReference type="Proteomes" id="UP000016462">
    <property type="component" value="Unassembled WGS sequence"/>
</dbReference>
<reference evidence="3 4" key="1">
    <citation type="journal article" date="2013" name="Genome Announc.">
        <title>First draft genome sequence from a member of the genus agrococcus, isolated from modern microbialites.</title>
        <authorList>
            <person name="White R.A.III."/>
            <person name="Grassa C.J."/>
            <person name="Suttle C.A."/>
        </authorList>
    </citation>
    <scope>NUCLEOTIDE SEQUENCE [LARGE SCALE GENOMIC DNA]</scope>
    <source>
        <strain evidence="3 4">RW1</strain>
    </source>
</reference>
<gene>
    <name evidence="3" type="ORF">L332_08690</name>
</gene>
<accession>U1MV39</accession>
<feature type="region of interest" description="Disordered" evidence="1">
    <location>
        <begin position="178"/>
        <end position="226"/>
    </location>
</feature>
<evidence type="ECO:0000313" key="4">
    <source>
        <dbReference type="Proteomes" id="UP000016462"/>
    </source>
</evidence>